<protein>
    <submittedName>
        <fullName evidence="1">Uncharacterized protein</fullName>
    </submittedName>
</protein>
<dbReference type="Proteomes" id="UP001151699">
    <property type="component" value="Chromosome C"/>
</dbReference>
<organism evidence="1 2">
    <name type="scientific">Pseudolycoriella hygida</name>
    <dbReference type="NCBI Taxonomy" id="35572"/>
    <lineage>
        <taxon>Eukaryota</taxon>
        <taxon>Metazoa</taxon>
        <taxon>Ecdysozoa</taxon>
        <taxon>Arthropoda</taxon>
        <taxon>Hexapoda</taxon>
        <taxon>Insecta</taxon>
        <taxon>Pterygota</taxon>
        <taxon>Neoptera</taxon>
        <taxon>Endopterygota</taxon>
        <taxon>Diptera</taxon>
        <taxon>Nematocera</taxon>
        <taxon>Sciaroidea</taxon>
        <taxon>Sciaridae</taxon>
        <taxon>Pseudolycoriella</taxon>
    </lineage>
</organism>
<name>A0A9Q0MN66_9DIPT</name>
<gene>
    <name evidence="1" type="ORF">Bhyg_13381</name>
</gene>
<evidence type="ECO:0000313" key="1">
    <source>
        <dbReference type="EMBL" id="KAJ6634801.1"/>
    </source>
</evidence>
<reference evidence="1" key="1">
    <citation type="submission" date="2022-07" db="EMBL/GenBank/DDBJ databases">
        <authorList>
            <person name="Trinca V."/>
            <person name="Uliana J.V.C."/>
            <person name="Torres T.T."/>
            <person name="Ward R.J."/>
            <person name="Monesi N."/>
        </authorList>
    </citation>
    <scope>NUCLEOTIDE SEQUENCE</scope>
    <source>
        <strain evidence="1">HSMRA1968</strain>
        <tissue evidence="1">Whole embryos</tissue>
    </source>
</reference>
<comment type="caution">
    <text evidence="1">The sequence shown here is derived from an EMBL/GenBank/DDBJ whole genome shotgun (WGS) entry which is preliminary data.</text>
</comment>
<accession>A0A9Q0MN66</accession>
<evidence type="ECO:0000313" key="2">
    <source>
        <dbReference type="Proteomes" id="UP001151699"/>
    </source>
</evidence>
<keyword evidence="2" id="KW-1185">Reference proteome</keyword>
<sequence length="9" mass="1045">MIPAQRVCK</sequence>
<dbReference type="EMBL" id="WJQU01000004">
    <property type="protein sequence ID" value="KAJ6634801.1"/>
    <property type="molecule type" value="Genomic_DNA"/>
</dbReference>
<proteinExistence type="predicted"/>